<reference evidence="4 5" key="1">
    <citation type="submission" date="2018-03" db="EMBL/GenBank/DDBJ databases">
        <title>Genomic Encyclopedia of Type Strains, Phase III (KMG-III): the genomes of soil and plant-associated and newly described type strains.</title>
        <authorList>
            <person name="Whitman W."/>
        </authorList>
    </citation>
    <scope>NUCLEOTIDE SEQUENCE [LARGE SCALE GENOMIC DNA]</scope>
    <source>
        <strain evidence="4 5">CGMCC 1.9313</strain>
    </source>
</reference>
<dbReference type="Gene3D" id="3.90.470.20">
    <property type="entry name" value="4'-phosphopantetheinyl transferase domain"/>
    <property type="match status" value="1"/>
</dbReference>
<comment type="caution">
    <text evidence="4">The sequence shown here is derived from an EMBL/GenBank/DDBJ whole genome shotgun (WGS) entry which is preliminary data.</text>
</comment>
<dbReference type="Pfam" id="PF01648">
    <property type="entry name" value="ACPS"/>
    <property type="match status" value="1"/>
</dbReference>
<dbReference type="PANTHER" id="PTHR12215:SF10">
    <property type="entry name" value="L-AMINOADIPATE-SEMIALDEHYDE DEHYDROGENASE-PHOSPHOPANTETHEINYL TRANSFERASE"/>
    <property type="match status" value="1"/>
</dbReference>
<dbReference type="InterPro" id="IPR008278">
    <property type="entry name" value="4-PPantetheinyl_Trfase_dom"/>
</dbReference>
<dbReference type="InterPro" id="IPR050559">
    <property type="entry name" value="P-Pant_transferase_sf"/>
</dbReference>
<evidence type="ECO:0000313" key="4">
    <source>
        <dbReference type="EMBL" id="PRY54272.1"/>
    </source>
</evidence>
<dbReference type="GO" id="GO:0000287">
    <property type="term" value="F:magnesium ion binding"/>
    <property type="evidence" value="ECO:0007669"/>
    <property type="project" value="InterPro"/>
</dbReference>
<feature type="domain" description="4'-phosphopantetheinyl transferase" evidence="3">
    <location>
        <begin position="107"/>
        <end position="172"/>
    </location>
</feature>
<keyword evidence="2 4" id="KW-0808">Transferase</keyword>
<proteinExistence type="inferred from homology"/>
<dbReference type="GO" id="GO:0008897">
    <property type="term" value="F:holo-[acyl-carrier-protein] synthase activity"/>
    <property type="evidence" value="ECO:0007669"/>
    <property type="project" value="InterPro"/>
</dbReference>
<evidence type="ECO:0000313" key="5">
    <source>
        <dbReference type="Proteomes" id="UP000238034"/>
    </source>
</evidence>
<dbReference type="GO" id="GO:0005829">
    <property type="term" value="C:cytosol"/>
    <property type="evidence" value="ECO:0007669"/>
    <property type="project" value="TreeGrafter"/>
</dbReference>
<dbReference type="EMBL" id="PVTH01000002">
    <property type="protein sequence ID" value="PRY54272.1"/>
    <property type="molecule type" value="Genomic_DNA"/>
</dbReference>
<evidence type="ECO:0000259" key="3">
    <source>
        <dbReference type="Pfam" id="PF01648"/>
    </source>
</evidence>
<accession>A0A2T0U8R6</accession>
<dbReference type="SUPFAM" id="SSF56214">
    <property type="entry name" value="4'-phosphopantetheinyl transferase"/>
    <property type="match status" value="2"/>
</dbReference>
<sequence>MGLAYHKQIDSKTSFAVWKIEESAEDLYSRLQLNDRENAYLDRLNSGKRNLHWLSTRNLLRKMLNTSLYIDCQVDDHGKPYLINFPHHISFSHSFDYAAVMISEDKPVGIDIELVKSKITRVAKKFMSPEELAFINSENQIPHLYTCWCAKEAIYKLHGKPNVSFKDHIRLRPFDYKGEGCFQATLKTDDEMSFDVHYECFADYMIGYVAGFTPVNNTGVASLPLKANKLFDEK</sequence>
<name>A0A2T0U8R6_9SPHI</name>
<dbReference type="OrthoDB" id="1190494at2"/>
<keyword evidence="5" id="KW-1185">Reference proteome</keyword>
<dbReference type="Proteomes" id="UP000238034">
    <property type="component" value="Unassembled WGS sequence"/>
</dbReference>
<gene>
    <name evidence="4" type="ORF">B0I27_10238</name>
</gene>
<dbReference type="InterPro" id="IPR037143">
    <property type="entry name" value="4-PPantetheinyl_Trfase_dom_sf"/>
</dbReference>
<dbReference type="GO" id="GO:0019878">
    <property type="term" value="P:lysine biosynthetic process via aminoadipic acid"/>
    <property type="evidence" value="ECO:0007669"/>
    <property type="project" value="TreeGrafter"/>
</dbReference>
<dbReference type="PANTHER" id="PTHR12215">
    <property type="entry name" value="PHOSPHOPANTETHEINE TRANSFERASE"/>
    <property type="match status" value="1"/>
</dbReference>
<organism evidence="4 5">
    <name type="scientific">Arcticibacter pallidicorallinus</name>
    <dbReference type="NCBI Taxonomy" id="1259464"/>
    <lineage>
        <taxon>Bacteria</taxon>
        <taxon>Pseudomonadati</taxon>
        <taxon>Bacteroidota</taxon>
        <taxon>Sphingobacteriia</taxon>
        <taxon>Sphingobacteriales</taxon>
        <taxon>Sphingobacteriaceae</taxon>
        <taxon>Arcticibacter</taxon>
    </lineage>
</organism>
<dbReference type="AlphaFoldDB" id="A0A2T0U8R6"/>
<dbReference type="RefSeq" id="WP_106291337.1">
    <property type="nucleotide sequence ID" value="NZ_PVTH01000002.1"/>
</dbReference>
<comment type="similarity">
    <text evidence="1">Belongs to the P-Pant transferase superfamily. Gsp/Sfp/HetI/AcpT family.</text>
</comment>
<evidence type="ECO:0000256" key="1">
    <source>
        <dbReference type="ARBA" id="ARBA00010990"/>
    </source>
</evidence>
<protein>
    <submittedName>
        <fullName evidence="4">Phosphopantetheine--protein transferase-like protein</fullName>
    </submittedName>
</protein>
<evidence type="ECO:0000256" key="2">
    <source>
        <dbReference type="ARBA" id="ARBA00022679"/>
    </source>
</evidence>